<dbReference type="InterPro" id="IPR006145">
    <property type="entry name" value="PsdUridine_synth_RsuA/RluA"/>
</dbReference>
<reference evidence="6" key="1">
    <citation type="submission" date="2018-06" db="EMBL/GenBank/DDBJ databases">
        <authorList>
            <person name="Zhirakovskaya E."/>
        </authorList>
    </citation>
    <scope>NUCLEOTIDE SEQUENCE</scope>
</reference>
<dbReference type="SMART" id="SM00363">
    <property type="entry name" value="S4"/>
    <property type="match status" value="1"/>
</dbReference>
<dbReference type="InterPro" id="IPR020094">
    <property type="entry name" value="TruA/RsuA/RluB/E/F_N"/>
</dbReference>
<dbReference type="NCBIfam" id="TIGR00093">
    <property type="entry name" value="pseudouridine synthase"/>
    <property type="match status" value="1"/>
</dbReference>
<gene>
    <name evidence="6" type="ORF">MNBD_GAMMA13-63</name>
</gene>
<dbReference type="FunFam" id="3.30.70.580:FF:000009">
    <property type="entry name" value="Pseudouridine synthase"/>
    <property type="match status" value="1"/>
</dbReference>
<dbReference type="Gene3D" id="3.30.70.1560">
    <property type="entry name" value="Alpha-L RNA-binding motif"/>
    <property type="match status" value="1"/>
</dbReference>
<dbReference type="InterPro" id="IPR050343">
    <property type="entry name" value="RsuA_PseudoU_synthase"/>
</dbReference>
<dbReference type="Pfam" id="PF01479">
    <property type="entry name" value="S4"/>
    <property type="match status" value="1"/>
</dbReference>
<dbReference type="InterPro" id="IPR020103">
    <property type="entry name" value="PsdUridine_synth_cat_dom_sf"/>
</dbReference>
<dbReference type="FunFam" id="3.10.290.10:FF:000003">
    <property type="entry name" value="Pseudouridine synthase"/>
    <property type="match status" value="1"/>
</dbReference>
<dbReference type="InterPro" id="IPR002942">
    <property type="entry name" value="S4_RNA-bd"/>
</dbReference>
<dbReference type="InterPro" id="IPR042092">
    <property type="entry name" value="PsdUridine_s_RsuA/RluB/E/F_cat"/>
</dbReference>
<accession>A0A3B0YHY5</accession>
<dbReference type="AlphaFoldDB" id="A0A3B0YHY5"/>
<dbReference type="PROSITE" id="PS50889">
    <property type="entry name" value="S4"/>
    <property type="match status" value="1"/>
</dbReference>
<dbReference type="CDD" id="cd00165">
    <property type="entry name" value="S4"/>
    <property type="match status" value="1"/>
</dbReference>
<dbReference type="GO" id="GO:0006364">
    <property type="term" value="P:rRNA processing"/>
    <property type="evidence" value="ECO:0007669"/>
    <property type="project" value="UniProtKB-KW"/>
</dbReference>
<keyword evidence="3" id="KW-0694">RNA-binding</keyword>
<evidence type="ECO:0000256" key="4">
    <source>
        <dbReference type="ARBA" id="ARBA00023235"/>
    </source>
</evidence>
<dbReference type="InterPro" id="IPR018496">
    <property type="entry name" value="PsdUridine_synth_RsuA/RluB_CS"/>
</dbReference>
<feature type="domain" description="RNA-binding S4" evidence="5">
    <location>
        <begin position="3"/>
        <end position="65"/>
    </location>
</feature>
<dbReference type="EC" id="5.4.99.22" evidence="6"/>
<dbReference type="SUPFAM" id="SSF55174">
    <property type="entry name" value="Alpha-L RNA-binding motif"/>
    <property type="match status" value="1"/>
</dbReference>
<dbReference type="Gene3D" id="3.10.290.10">
    <property type="entry name" value="RNA-binding S4 domain"/>
    <property type="match status" value="1"/>
</dbReference>
<proteinExistence type="inferred from homology"/>
<protein>
    <submittedName>
        <fullName evidence="6">Ribosomal large subunit pseudouridine synthase B</fullName>
        <ecNumber evidence="6">5.4.99.22</ecNumber>
    </submittedName>
</protein>
<sequence length="252" mass="28405">MEERLQKVLARAGLGSRRHLEDLIRQGRIQVNGKTVELGCKITGEEHIVVDGKKVKLDSPQSHIPQVLLYHKPAGEICSRDDPEGRKTVFTGLPKPHAGRWVSVGRLDINTSGLLLFTTDGELAHRLMHPSQQIEREYAVRLLGDVSKEILARLIKGVELEDGFARFTAIEESGGTGVNHWYHVIIKEGRNREVRRLWESQGLMVSRLSRVRYGPVILERGLRPGKSRPLTHTEQQALYQSAGLKLRVEPDL</sequence>
<dbReference type="EMBL" id="UOFK01000093">
    <property type="protein sequence ID" value="VAW76360.1"/>
    <property type="molecule type" value="Genomic_DNA"/>
</dbReference>
<evidence type="ECO:0000313" key="6">
    <source>
        <dbReference type="EMBL" id="VAW76360.1"/>
    </source>
</evidence>
<dbReference type="PROSITE" id="PS01149">
    <property type="entry name" value="PSI_RSU"/>
    <property type="match status" value="1"/>
</dbReference>
<dbReference type="FunFam" id="3.30.70.1560:FF:000001">
    <property type="entry name" value="Pseudouridine synthase"/>
    <property type="match status" value="1"/>
</dbReference>
<keyword evidence="4 6" id="KW-0413">Isomerase</keyword>
<dbReference type="NCBIfam" id="NF007976">
    <property type="entry name" value="PRK10700.1"/>
    <property type="match status" value="1"/>
</dbReference>
<dbReference type="GO" id="GO:0005829">
    <property type="term" value="C:cytosol"/>
    <property type="evidence" value="ECO:0007669"/>
    <property type="project" value="UniProtKB-ARBA"/>
</dbReference>
<name>A0A3B0YHY5_9ZZZZ</name>
<dbReference type="SUPFAM" id="SSF55120">
    <property type="entry name" value="Pseudouridine synthase"/>
    <property type="match status" value="1"/>
</dbReference>
<dbReference type="PANTHER" id="PTHR47683">
    <property type="entry name" value="PSEUDOURIDINE SYNTHASE FAMILY PROTEIN-RELATED"/>
    <property type="match status" value="1"/>
</dbReference>
<dbReference type="CDD" id="cd02556">
    <property type="entry name" value="PseudoU_synth_RluB"/>
    <property type="match status" value="1"/>
</dbReference>
<dbReference type="GO" id="GO:0003723">
    <property type="term" value="F:RNA binding"/>
    <property type="evidence" value="ECO:0007669"/>
    <property type="project" value="UniProtKB-KW"/>
</dbReference>
<dbReference type="PANTHER" id="PTHR47683:SF3">
    <property type="entry name" value="RIBOSOMAL LARGE SUBUNIT PSEUDOURIDINE SYNTHASE B"/>
    <property type="match status" value="1"/>
</dbReference>
<organism evidence="6">
    <name type="scientific">hydrothermal vent metagenome</name>
    <dbReference type="NCBI Taxonomy" id="652676"/>
    <lineage>
        <taxon>unclassified sequences</taxon>
        <taxon>metagenomes</taxon>
        <taxon>ecological metagenomes</taxon>
    </lineage>
</organism>
<dbReference type="GO" id="GO:0160139">
    <property type="term" value="F:23S rRNA pseudouridine(2605) synthase activity"/>
    <property type="evidence" value="ECO:0007669"/>
    <property type="project" value="UniProtKB-EC"/>
</dbReference>
<dbReference type="GO" id="GO:0001522">
    <property type="term" value="P:pseudouridine synthesis"/>
    <property type="evidence" value="ECO:0007669"/>
    <property type="project" value="InterPro"/>
</dbReference>
<evidence type="ECO:0000259" key="5">
    <source>
        <dbReference type="SMART" id="SM00363"/>
    </source>
</evidence>
<dbReference type="InterPro" id="IPR000748">
    <property type="entry name" value="PsdUridine_synth_RsuA/RluB/E/F"/>
</dbReference>
<evidence type="ECO:0000256" key="1">
    <source>
        <dbReference type="ARBA" id="ARBA00008348"/>
    </source>
</evidence>
<comment type="similarity">
    <text evidence="1">Belongs to the pseudouridine synthase RsuA family.</text>
</comment>
<keyword evidence="2" id="KW-0698">rRNA processing</keyword>
<evidence type="ECO:0000256" key="3">
    <source>
        <dbReference type="ARBA" id="ARBA00022884"/>
    </source>
</evidence>
<dbReference type="Pfam" id="PF00849">
    <property type="entry name" value="PseudoU_synth_2"/>
    <property type="match status" value="1"/>
</dbReference>
<evidence type="ECO:0000256" key="2">
    <source>
        <dbReference type="ARBA" id="ARBA00022552"/>
    </source>
</evidence>
<dbReference type="InterPro" id="IPR036986">
    <property type="entry name" value="S4_RNA-bd_sf"/>
</dbReference>
<dbReference type="Gene3D" id="3.30.70.580">
    <property type="entry name" value="Pseudouridine synthase I, catalytic domain, N-terminal subdomain"/>
    <property type="match status" value="1"/>
</dbReference>